<protein>
    <submittedName>
        <fullName evidence="1">DUF3990 domain-containing protein</fullName>
    </submittedName>
</protein>
<evidence type="ECO:0000313" key="2">
    <source>
        <dbReference type="Proteomes" id="UP000261210"/>
    </source>
</evidence>
<organism evidence="1 2">
    <name type="scientific">Bacteroides xylanisolvens</name>
    <dbReference type="NCBI Taxonomy" id="371601"/>
    <lineage>
        <taxon>Bacteria</taxon>
        <taxon>Pseudomonadati</taxon>
        <taxon>Bacteroidota</taxon>
        <taxon>Bacteroidia</taxon>
        <taxon>Bacteroidales</taxon>
        <taxon>Bacteroidaceae</taxon>
        <taxon>Bacteroides</taxon>
    </lineage>
</organism>
<evidence type="ECO:0000313" key="1">
    <source>
        <dbReference type="EMBL" id="RGK60628.1"/>
    </source>
</evidence>
<dbReference type="InterPro" id="IPR025051">
    <property type="entry name" value="DUF3990"/>
</dbReference>
<dbReference type="Pfam" id="PF13151">
    <property type="entry name" value="DUF3990"/>
    <property type="match status" value="1"/>
</dbReference>
<reference evidence="1 2" key="1">
    <citation type="submission" date="2018-08" db="EMBL/GenBank/DDBJ databases">
        <title>A genome reference for cultivated species of the human gut microbiota.</title>
        <authorList>
            <person name="Zou Y."/>
            <person name="Xue W."/>
            <person name="Luo G."/>
        </authorList>
    </citation>
    <scope>NUCLEOTIDE SEQUENCE [LARGE SCALE GENOMIC DNA]</scope>
    <source>
        <strain evidence="1 2">TF10-34</strain>
    </source>
</reference>
<dbReference type="RefSeq" id="WP_004315339.1">
    <property type="nucleotide sequence ID" value="NZ_CABKPA010000035.1"/>
</dbReference>
<dbReference type="AlphaFoldDB" id="A0A3E4NCY6"/>
<gene>
    <name evidence="1" type="ORF">DXD03_15030</name>
</gene>
<comment type="caution">
    <text evidence="1">The sequence shown here is derived from an EMBL/GenBank/DDBJ whole genome shotgun (WGS) entry which is preliminary data.</text>
</comment>
<dbReference type="Proteomes" id="UP000261210">
    <property type="component" value="Unassembled WGS sequence"/>
</dbReference>
<name>A0A3E4NCY6_9BACE</name>
<proteinExistence type="predicted"/>
<accession>A0A3E4NCY6</accession>
<dbReference type="EMBL" id="QSQU01000021">
    <property type="protein sequence ID" value="RGK60628.1"/>
    <property type="molecule type" value="Genomic_DNA"/>
</dbReference>
<sequence length="172" mass="19541">MSDNLGGKTMKITVYHGGTERVDVPICRLGRENLDFGRGFYVTDIKEQACRWAIATAKRRNTQAIINIYQLDRELVLEKARCKVFKAYDSEWLEFIVASRRGLNPAANYDYIEGGVANDRVIDTVNLYMSGLMSADVALQRLAQHQPNNQICLLNQNITDKYLIYDGTELAE</sequence>